<protein>
    <submittedName>
        <fullName evidence="1">Uncharacterized protein</fullName>
    </submittedName>
</protein>
<gene>
    <name evidence="1" type="ORF">Lpp123_05178</name>
</gene>
<evidence type="ECO:0000313" key="2">
    <source>
        <dbReference type="Proteomes" id="UP000014316"/>
    </source>
</evidence>
<evidence type="ECO:0000313" key="1">
    <source>
        <dbReference type="EMBL" id="EPC56338.1"/>
    </source>
</evidence>
<accession>A0A829GI87</accession>
<name>A0A829GI87_LACPA</name>
<reference evidence="1 2" key="1">
    <citation type="journal article" date="2013" name="PLoS ONE">
        <title>Lactobacillus paracasei comparative genomics: towards species pan-genome definition and exploitation of diversity.</title>
        <authorList>
            <person name="Smokvina T."/>
            <person name="Wels M."/>
            <person name="Polka J."/>
            <person name="Chervaux C."/>
            <person name="Brisse S."/>
            <person name="Boekhorst J."/>
            <person name="van Hylckama Vlieg J.E."/>
            <person name="Siezen R.J."/>
        </authorList>
    </citation>
    <scope>NUCLEOTIDE SEQUENCE [LARGE SCALE GENOMIC DNA]</scope>
    <source>
        <strain evidence="1 2">Lpp123</strain>
    </source>
</reference>
<proteinExistence type="predicted"/>
<dbReference type="Proteomes" id="UP000014316">
    <property type="component" value="Unassembled WGS sequence"/>
</dbReference>
<sequence>MAGLWPFMSEVLMCRFLGLRARFGKQPESVVQFGCITAAMIIHPPTFQKNAKKQRSKFLQVNLDLLS</sequence>
<dbReference type="EMBL" id="ANJW01000298">
    <property type="protein sequence ID" value="EPC56338.1"/>
    <property type="molecule type" value="Genomic_DNA"/>
</dbReference>
<dbReference type="AlphaFoldDB" id="A0A829GI87"/>
<organism evidence="1 2">
    <name type="scientific">Lacticaseibacillus paracasei subsp. paracasei Lpp123</name>
    <dbReference type="NCBI Taxonomy" id="1256201"/>
    <lineage>
        <taxon>Bacteria</taxon>
        <taxon>Bacillati</taxon>
        <taxon>Bacillota</taxon>
        <taxon>Bacilli</taxon>
        <taxon>Lactobacillales</taxon>
        <taxon>Lactobacillaceae</taxon>
        <taxon>Lacticaseibacillus</taxon>
    </lineage>
</organism>
<comment type="caution">
    <text evidence="1">The sequence shown here is derived from an EMBL/GenBank/DDBJ whole genome shotgun (WGS) entry which is preliminary data.</text>
</comment>